<evidence type="ECO:0000256" key="2">
    <source>
        <dbReference type="ARBA" id="ARBA00011006"/>
    </source>
</evidence>
<dbReference type="EMBL" id="JAANOW010000001">
    <property type="protein sequence ID" value="NIH96450.1"/>
    <property type="molecule type" value="Genomic_DNA"/>
</dbReference>
<dbReference type="Pfam" id="PF04226">
    <property type="entry name" value="Transgly_assoc"/>
    <property type="match status" value="1"/>
</dbReference>
<evidence type="ECO:0000256" key="7">
    <source>
        <dbReference type="SAM" id="Phobius"/>
    </source>
</evidence>
<dbReference type="RefSeq" id="WP_208410264.1">
    <property type="nucleotide sequence ID" value="NZ_JAANOW010000001.1"/>
</dbReference>
<comment type="similarity">
    <text evidence="2">Belongs to the UPF0410 family.</text>
</comment>
<evidence type="ECO:0000256" key="1">
    <source>
        <dbReference type="ARBA" id="ARBA00004651"/>
    </source>
</evidence>
<evidence type="ECO:0000256" key="6">
    <source>
        <dbReference type="ARBA" id="ARBA00023136"/>
    </source>
</evidence>
<feature type="transmembrane region" description="Helical" evidence="7">
    <location>
        <begin position="76"/>
        <end position="97"/>
    </location>
</feature>
<protein>
    <submittedName>
        <fullName evidence="8">Putative membrane protein YeaQ/YmgE (Transglycosylase-associated protein family)</fullName>
    </submittedName>
</protein>
<dbReference type="PANTHER" id="PTHR33884">
    <property type="entry name" value="UPF0410 PROTEIN YMGE"/>
    <property type="match status" value="1"/>
</dbReference>
<feature type="transmembrane region" description="Helical" evidence="7">
    <location>
        <begin position="46"/>
        <end position="64"/>
    </location>
</feature>
<keyword evidence="9" id="KW-1185">Reference proteome</keyword>
<keyword evidence="4 7" id="KW-0812">Transmembrane</keyword>
<organism evidence="8 9">
    <name type="scientific">Mycolicibacterium fluoranthenivorans</name>
    <dbReference type="NCBI Taxonomy" id="258505"/>
    <lineage>
        <taxon>Bacteria</taxon>
        <taxon>Bacillati</taxon>
        <taxon>Actinomycetota</taxon>
        <taxon>Actinomycetes</taxon>
        <taxon>Mycobacteriales</taxon>
        <taxon>Mycobacteriaceae</taxon>
        <taxon>Mycolicibacterium</taxon>
    </lineage>
</organism>
<keyword evidence="3" id="KW-1003">Cell membrane</keyword>
<dbReference type="GO" id="GO:0005886">
    <property type="term" value="C:plasma membrane"/>
    <property type="evidence" value="ECO:0007669"/>
    <property type="project" value="UniProtKB-SubCell"/>
</dbReference>
<comment type="caution">
    <text evidence="8">The sequence shown here is derived from an EMBL/GenBank/DDBJ whole genome shotgun (WGS) entry which is preliminary data.</text>
</comment>
<evidence type="ECO:0000313" key="9">
    <source>
        <dbReference type="Proteomes" id="UP000547444"/>
    </source>
</evidence>
<keyword evidence="5 7" id="KW-1133">Transmembrane helix</keyword>
<accession>A0A7X5U130</accession>
<evidence type="ECO:0000256" key="3">
    <source>
        <dbReference type="ARBA" id="ARBA00022475"/>
    </source>
</evidence>
<evidence type="ECO:0000313" key="8">
    <source>
        <dbReference type="EMBL" id="NIH96450.1"/>
    </source>
</evidence>
<comment type="subcellular location">
    <subcellularLocation>
        <location evidence="1">Cell membrane</location>
        <topology evidence="1">Multi-pass membrane protein</topology>
    </subcellularLocation>
</comment>
<evidence type="ECO:0000256" key="4">
    <source>
        <dbReference type="ARBA" id="ARBA00022692"/>
    </source>
</evidence>
<dbReference type="AlphaFoldDB" id="A0A7X5U130"/>
<reference evidence="8 9" key="1">
    <citation type="submission" date="2020-03" db="EMBL/GenBank/DDBJ databases">
        <title>Sequencing the genomes of 1000 actinobacteria strains.</title>
        <authorList>
            <person name="Klenk H.-P."/>
        </authorList>
    </citation>
    <scope>NUCLEOTIDE SEQUENCE [LARGE SCALE GENOMIC DNA]</scope>
    <source>
        <strain evidence="8 9">DSM 44556</strain>
    </source>
</reference>
<sequence length="101" mass="10605">MVTMVAATQYLAFAPPTAVGWISYVIIGGIAGWLAGKIVKGSGQGILLNILVGVVGGFLGGFLLETLGVDVIAGRRWFTFFTALIGAVILLWIVGLVRKKN</sequence>
<name>A0A7X5U130_9MYCO</name>
<dbReference type="Proteomes" id="UP000547444">
    <property type="component" value="Unassembled WGS sequence"/>
</dbReference>
<feature type="transmembrane region" description="Helical" evidence="7">
    <location>
        <begin position="12"/>
        <end position="34"/>
    </location>
</feature>
<dbReference type="InterPro" id="IPR007341">
    <property type="entry name" value="Transgly_assoc"/>
</dbReference>
<dbReference type="PANTHER" id="PTHR33884:SF3">
    <property type="entry name" value="UPF0410 PROTEIN YMGE"/>
    <property type="match status" value="1"/>
</dbReference>
<keyword evidence="6 7" id="KW-0472">Membrane</keyword>
<proteinExistence type="inferred from homology"/>
<gene>
    <name evidence="8" type="ORF">FHU31_003406</name>
</gene>
<evidence type="ECO:0000256" key="5">
    <source>
        <dbReference type="ARBA" id="ARBA00022989"/>
    </source>
</evidence>